<sequence>MSRQPRQTQMARMSSGGRKPKIVTARVAPPAQVDASGLESFPLHNTASSISSIPINPTRQSTFCDDFIAARARVIELVPLAKEKNPAVTRMIVDRFNAEREALELLPVEATSDSLVDGHITRWRFAILQQTLSKLISVVDNVWENWVEDYYTIFGERFCLEEMTCHCDELEIIRIVNAVPDVFGDLYGDKISMIRSNFHYQRSPMPKVATPQTRIRVRMSLLILPQRQPSAEQIEDNIHQLLYDIRRTAGLATSFRRPVLGNGEYAKSKPLVFTGDTDNVNSSDHPRFADLGQLYYPVLRSNQLSRLIWEPQWIPLRHLEASDELLSLLLARELLRAIPRDRFKVESEGRIIFLDFRCHCISFEHQSFEPFL</sequence>
<feature type="compositionally biased region" description="Polar residues" evidence="1">
    <location>
        <begin position="1"/>
        <end position="12"/>
    </location>
</feature>
<gene>
    <name evidence="2" type="ORF">BT96DRAFT_1006230</name>
</gene>
<evidence type="ECO:0000256" key="1">
    <source>
        <dbReference type="SAM" id="MobiDB-lite"/>
    </source>
</evidence>
<evidence type="ECO:0000313" key="3">
    <source>
        <dbReference type="Proteomes" id="UP000799118"/>
    </source>
</evidence>
<accession>A0A6A4GKM4</accession>
<organism evidence="2 3">
    <name type="scientific">Gymnopus androsaceus JB14</name>
    <dbReference type="NCBI Taxonomy" id="1447944"/>
    <lineage>
        <taxon>Eukaryota</taxon>
        <taxon>Fungi</taxon>
        <taxon>Dikarya</taxon>
        <taxon>Basidiomycota</taxon>
        <taxon>Agaricomycotina</taxon>
        <taxon>Agaricomycetes</taxon>
        <taxon>Agaricomycetidae</taxon>
        <taxon>Agaricales</taxon>
        <taxon>Marasmiineae</taxon>
        <taxon>Omphalotaceae</taxon>
        <taxon>Gymnopus</taxon>
    </lineage>
</organism>
<dbReference type="EMBL" id="ML769892">
    <property type="protein sequence ID" value="KAE9386302.1"/>
    <property type="molecule type" value="Genomic_DNA"/>
</dbReference>
<proteinExistence type="predicted"/>
<keyword evidence="3" id="KW-1185">Reference proteome</keyword>
<dbReference type="AlphaFoldDB" id="A0A6A4GKM4"/>
<protein>
    <submittedName>
        <fullName evidence="2">Uncharacterized protein</fullName>
    </submittedName>
</protein>
<evidence type="ECO:0000313" key="2">
    <source>
        <dbReference type="EMBL" id="KAE9386302.1"/>
    </source>
</evidence>
<name>A0A6A4GKM4_9AGAR</name>
<feature type="region of interest" description="Disordered" evidence="1">
    <location>
        <begin position="1"/>
        <end position="20"/>
    </location>
</feature>
<dbReference type="Proteomes" id="UP000799118">
    <property type="component" value="Unassembled WGS sequence"/>
</dbReference>
<reference evidence="2" key="1">
    <citation type="journal article" date="2019" name="Environ. Microbiol.">
        <title>Fungal ecological strategies reflected in gene transcription - a case study of two litter decomposers.</title>
        <authorList>
            <person name="Barbi F."/>
            <person name="Kohler A."/>
            <person name="Barry K."/>
            <person name="Baskaran P."/>
            <person name="Daum C."/>
            <person name="Fauchery L."/>
            <person name="Ihrmark K."/>
            <person name="Kuo A."/>
            <person name="LaButti K."/>
            <person name="Lipzen A."/>
            <person name="Morin E."/>
            <person name="Grigoriev I.V."/>
            <person name="Henrissat B."/>
            <person name="Lindahl B."/>
            <person name="Martin F."/>
        </authorList>
    </citation>
    <scope>NUCLEOTIDE SEQUENCE</scope>
    <source>
        <strain evidence="2">JB14</strain>
    </source>
</reference>